<dbReference type="Proteomes" id="UP000260136">
    <property type="component" value="Chromosome"/>
</dbReference>
<protein>
    <submittedName>
        <fullName evidence="1">Uncharacterized protein</fullName>
    </submittedName>
</protein>
<reference evidence="2" key="1">
    <citation type="submission" date="2018-06" db="EMBL/GenBank/DDBJ databases">
        <authorList>
            <consortium name="Pathogen Informatics"/>
        </authorList>
    </citation>
    <scope>NUCLEOTIDE SEQUENCE [LARGE SCALE GENOMIC DNA]</scope>
    <source>
        <strain evidence="2">NCTC10115</strain>
    </source>
</reference>
<evidence type="ECO:0000313" key="1">
    <source>
        <dbReference type="EMBL" id="SYV95012.1"/>
    </source>
</evidence>
<evidence type="ECO:0000313" key="2">
    <source>
        <dbReference type="Proteomes" id="UP000260136"/>
    </source>
</evidence>
<dbReference type="AlphaFoldDB" id="A0A3B0PDX3"/>
<accession>A0A3B0PDX3</accession>
<feature type="non-terminal residue" evidence="1">
    <location>
        <position position="38"/>
    </location>
</feature>
<sequence length="38" mass="4539">MYAVYALRFDLYDPTSLSLAEPICLYCDSRICEYKLIW</sequence>
<dbReference type="EMBL" id="LS991952">
    <property type="protein sequence ID" value="SYV95012.1"/>
    <property type="molecule type" value="Genomic_DNA"/>
</dbReference>
<name>A0A3B0PDX3_MYCGL</name>
<gene>
    <name evidence="1" type="ORF">NCTC10115_01187</name>
</gene>
<organism evidence="1 2">
    <name type="scientific">Mycoplasmoides gallisepticum</name>
    <name type="common">Mycoplasma gallisepticum</name>
    <dbReference type="NCBI Taxonomy" id="2096"/>
    <lineage>
        <taxon>Bacteria</taxon>
        <taxon>Bacillati</taxon>
        <taxon>Mycoplasmatota</taxon>
        <taxon>Mycoplasmoidales</taxon>
        <taxon>Mycoplasmoidaceae</taxon>
        <taxon>Mycoplasmoides</taxon>
    </lineage>
</organism>
<proteinExistence type="predicted"/>